<feature type="region of interest" description="Disordered" evidence="1">
    <location>
        <begin position="1"/>
        <end position="24"/>
    </location>
</feature>
<feature type="compositionally biased region" description="Polar residues" evidence="1">
    <location>
        <begin position="1"/>
        <end position="17"/>
    </location>
</feature>
<accession>A0ABQ6CXM6</accession>
<name>A0ABQ6CXM6_9HYPH</name>
<reference evidence="3" key="1">
    <citation type="journal article" date="2019" name="Int. J. Syst. Evol. Microbiol.">
        <title>The Global Catalogue of Microorganisms (GCM) 10K type strain sequencing project: providing services to taxonomists for standard genome sequencing and annotation.</title>
        <authorList>
            <consortium name="The Broad Institute Genomics Platform"/>
            <consortium name="The Broad Institute Genome Sequencing Center for Infectious Disease"/>
            <person name="Wu L."/>
            <person name="Ma J."/>
        </authorList>
    </citation>
    <scope>NUCLEOTIDE SEQUENCE [LARGE SCALE GENOMIC DNA]</scope>
    <source>
        <strain evidence="3">NBRC 101365</strain>
    </source>
</reference>
<dbReference type="Proteomes" id="UP001156882">
    <property type="component" value="Unassembled WGS sequence"/>
</dbReference>
<comment type="caution">
    <text evidence="2">The sequence shown here is derived from an EMBL/GenBank/DDBJ whole genome shotgun (WGS) entry which is preliminary data.</text>
</comment>
<keyword evidence="3" id="KW-1185">Reference proteome</keyword>
<evidence type="ECO:0000256" key="1">
    <source>
        <dbReference type="SAM" id="MobiDB-lite"/>
    </source>
</evidence>
<protein>
    <recommendedName>
        <fullName evidence="4">Transposase</fullName>
    </recommendedName>
</protein>
<sequence>MSTTNETTASQAQQMGKTTKLPGSRIAICRQSCRQPAIAYQMYLPQEWAEDTEGRQKANVPLR</sequence>
<organism evidence="2 3">
    <name type="scientific">Labrys miyagiensis</name>
    <dbReference type="NCBI Taxonomy" id="346912"/>
    <lineage>
        <taxon>Bacteria</taxon>
        <taxon>Pseudomonadati</taxon>
        <taxon>Pseudomonadota</taxon>
        <taxon>Alphaproteobacteria</taxon>
        <taxon>Hyphomicrobiales</taxon>
        <taxon>Xanthobacteraceae</taxon>
        <taxon>Labrys</taxon>
    </lineage>
</organism>
<evidence type="ECO:0000313" key="3">
    <source>
        <dbReference type="Proteomes" id="UP001156882"/>
    </source>
</evidence>
<proteinExistence type="predicted"/>
<evidence type="ECO:0008006" key="4">
    <source>
        <dbReference type="Google" id="ProtNLM"/>
    </source>
</evidence>
<gene>
    <name evidence="2" type="ORF">GCM10007874_60060</name>
</gene>
<evidence type="ECO:0000313" key="2">
    <source>
        <dbReference type="EMBL" id="GLS22986.1"/>
    </source>
</evidence>
<dbReference type="EMBL" id="BSPC01000068">
    <property type="protein sequence ID" value="GLS22986.1"/>
    <property type="molecule type" value="Genomic_DNA"/>
</dbReference>